<evidence type="ECO:0000313" key="1">
    <source>
        <dbReference type="EMBL" id="EZF77798.1"/>
    </source>
</evidence>
<dbReference type="AlphaFoldDB" id="A0A022Y5B6"/>
<name>A0A022Y5B6_TRISD</name>
<sequence>MSWTRERGCLLVRGSKGAGRRLLETRVSRGSRQLGGDWQALLGTYQELDGSWTRSRRAGDCDGLAGWWWKLKIEKSKLKLKKLKMKMKMKMKMRLAREAAN</sequence>
<proteinExistence type="predicted"/>
<dbReference type="HOGENOM" id="CLU_2293732_0_0_1"/>
<accession>A0A022Y5B6</accession>
<evidence type="ECO:0000313" key="2">
    <source>
        <dbReference type="Proteomes" id="UP000023623"/>
    </source>
</evidence>
<gene>
    <name evidence="1" type="ORF">H105_01077</name>
</gene>
<protein>
    <submittedName>
        <fullName evidence="1">Uncharacterized protein</fullName>
    </submittedName>
</protein>
<organism evidence="1 2">
    <name type="scientific">Trichophyton soudanense CBS 452.61</name>
    <dbReference type="NCBI Taxonomy" id="1215331"/>
    <lineage>
        <taxon>Eukaryota</taxon>
        <taxon>Fungi</taxon>
        <taxon>Dikarya</taxon>
        <taxon>Ascomycota</taxon>
        <taxon>Pezizomycotina</taxon>
        <taxon>Eurotiomycetes</taxon>
        <taxon>Eurotiomycetidae</taxon>
        <taxon>Onygenales</taxon>
        <taxon>Arthrodermataceae</taxon>
        <taxon>Trichophyton</taxon>
    </lineage>
</organism>
<keyword evidence="2" id="KW-1185">Reference proteome</keyword>
<reference evidence="1 2" key="1">
    <citation type="submission" date="2014-02" db="EMBL/GenBank/DDBJ databases">
        <title>The Genome Sequence of Trichophyton rubrum (morphotype soudanense) CBS 452.61.</title>
        <authorList>
            <consortium name="The Broad Institute Genomics Platform"/>
            <person name="Cuomo C.A."/>
            <person name="White T.C."/>
            <person name="Graser Y."/>
            <person name="Martinez-Rossi N."/>
            <person name="Heitman J."/>
            <person name="Young S.K."/>
            <person name="Zeng Q."/>
            <person name="Gargeya S."/>
            <person name="Abouelleil A."/>
            <person name="Alvarado L."/>
            <person name="Chapman S.B."/>
            <person name="Gainer-Dewar J."/>
            <person name="Goldberg J."/>
            <person name="Griggs A."/>
            <person name="Gujja S."/>
            <person name="Hansen M."/>
            <person name="Howarth C."/>
            <person name="Imamovic A."/>
            <person name="Larimer J."/>
            <person name="Martinez D."/>
            <person name="Murphy C."/>
            <person name="Pearson M.D."/>
            <person name="Persinoti G."/>
            <person name="Poon T."/>
            <person name="Priest M."/>
            <person name="Roberts A.D."/>
            <person name="Saif S."/>
            <person name="Shea T.D."/>
            <person name="Sykes S.N."/>
            <person name="Wortman J."/>
            <person name="Nusbaum C."/>
            <person name="Birren B."/>
        </authorList>
    </citation>
    <scope>NUCLEOTIDE SEQUENCE [LARGE SCALE GENOMIC DNA]</scope>
    <source>
        <strain evidence="1 2">CBS 452.61</strain>
    </source>
</reference>
<dbReference type="EMBL" id="KK208741">
    <property type="protein sequence ID" value="EZF77798.1"/>
    <property type="molecule type" value="Genomic_DNA"/>
</dbReference>
<dbReference type="Proteomes" id="UP000023623">
    <property type="component" value="Unassembled WGS sequence"/>
</dbReference>